<name>A0ABS5CD02_9BACL</name>
<dbReference type="PANTHER" id="PTHR43630">
    <property type="entry name" value="POLY-BETA-1,6-N-ACETYL-D-GLUCOSAMINE SYNTHASE"/>
    <property type="match status" value="1"/>
</dbReference>
<organism evidence="2 3">
    <name type="scientific">Paenibacillus lignilyticus</name>
    <dbReference type="NCBI Taxonomy" id="1172615"/>
    <lineage>
        <taxon>Bacteria</taxon>
        <taxon>Bacillati</taxon>
        <taxon>Bacillota</taxon>
        <taxon>Bacilli</taxon>
        <taxon>Bacillales</taxon>
        <taxon>Paenibacillaceae</taxon>
        <taxon>Paenibacillus</taxon>
    </lineage>
</organism>
<dbReference type="RefSeq" id="WP_210658681.1">
    <property type="nucleotide sequence ID" value="NZ_JAGKSP010000005.1"/>
</dbReference>
<reference evidence="2 3" key="1">
    <citation type="submission" date="2021-04" db="EMBL/GenBank/DDBJ databases">
        <title>Paenibacillus sp. DLE-14 whole genome sequence.</title>
        <authorList>
            <person name="Ham Y.J."/>
        </authorList>
    </citation>
    <scope>NUCLEOTIDE SEQUENCE [LARGE SCALE GENOMIC DNA]</scope>
    <source>
        <strain evidence="2 3">DLE-14</strain>
    </source>
</reference>
<keyword evidence="3" id="KW-1185">Reference proteome</keyword>
<dbReference type="InterPro" id="IPR029044">
    <property type="entry name" value="Nucleotide-diphossugar_trans"/>
</dbReference>
<comment type="caution">
    <text evidence="2">The sequence shown here is derived from an EMBL/GenBank/DDBJ whole genome shotgun (WGS) entry which is preliminary data.</text>
</comment>
<dbReference type="PANTHER" id="PTHR43630:SF2">
    <property type="entry name" value="GLYCOSYLTRANSFERASE"/>
    <property type="match status" value="1"/>
</dbReference>
<evidence type="ECO:0000313" key="3">
    <source>
        <dbReference type="Proteomes" id="UP000673394"/>
    </source>
</evidence>
<sequence length="360" mass="42082">MVTISLCMIVRDEEYALERCLLSIHDLVDEINIIDTGSVDRTKEIARKFTENIYDFEWIDDFAAARNFAFQHATKDYILWLDADDTIEEEDRLRFKLLKQVLTAAIDRVTMPYNLGFDNAGKVTSSLRRNRLVRRACGFQWIGPVHEYLNAWGPALDSDVCVTHKKEKTYTDRNLKIYQKRQEAGEEFSIRDLYYYANELRDHRLDEQAVVYYDKMLNSGQGWIEDNIQACLKMSECYGRLANKDMQFSSLTRALLYERPRPDVSCAIGAYFFEEKHYETAIFWYRQATEVPQPATMGMVNNATSTWYPHLQLCLCYDRTGQFEAAHTHNEIALTYNPAHPSLLYNRNYFAEVHKLGHTS</sequence>
<dbReference type="CDD" id="cd02511">
    <property type="entry name" value="Beta4Glucosyltransferase"/>
    <property type="match status" value="1"/>
</dbReference>
<dbReference type="Gene3D" id="3.90.550.10">
    <property type="entry name" value="Spore Coat Polysaccharide Biosynthesis Protein SpsA, Chain A"/>
    <property type="match status" value="1"/>
</dbReference>
<dbReference type="InterPro" id="IPR011990">
    <property type="entry name" value="TPR-like_helical_dom_sf"/>
</dbReference>
<dbReference type="Gene3D" id="1.25.40.10">
    <property type="entry name" value="Tetratricopeptide repeat domain"/>
    <property type="match status" value="1"/>
</dbReference>
<proteinExistence type="predicted"/>
<gene>
    <name evidence="2" type="ORF">I8J30_14190</name>
</gene>
<protein>
    <submittedName>
        <fullName evidence="2">Glycosyltransferase family 2 protein</fullName>
    </submittedName>
</protein>
<evidence type="ECO:0000313" key="2">
    <source>
        <dbReference type="EMBL" id="MBP3963863.1"/>
    </source>
</evidence>
<dbReference type="SUPFAM" id="SSF53448">
    <property type="entry name" value="Nucleotide-diphospho-sugar transferases"/>
    <property type="match status" value="1"/>
</dbReference>
<dbReference type="EMBL" id="JAGKSP010000005">
    <property type="protein sequence ID" value="MBP3963863.1"/>
    <property type="molecule type" value="Genomic_DNA"/>
</dbReference>
<feature type="domain" description="Glycosyltransferase 2-like" evidence="1">
    <location>
        <begin position="5"/>
        <end position="90"/>
    </location>
</feature>
<dbReference type="SUPFAM" id="SSF81901">
    <property type="entry name" value="HCP-like"/>
    <property type="match status" value="1"/>
</dbReference>
<dbReference type="InterPro" id="IPR001173">
    <property type="entry name" value="Glyco_trans_2-like"/>
</dbReference>
<dbReference type="Pfam" id="PF00535">
    <property type="entry name" value="Glycos_transf_2"/>
    <property type="match status" value="1"/>
</dbReference>
<evidence type="ECO:0000259" key="1">
    <source>
        <dbReference type="Pfam" id="PF00535"/>
    </source>
</evidence>
<dbReference type="Proteomes" id="UP000673394">
    <property type="component" value="Unassembled WGS sequence"/>
</dbReference>
<accession>A0ABS5CD02</accession>